<evidence type="ECO:0000256" key="4">
    <source>
        <dbReference type="PROSITE-ProRule" id="PRU00175"/>
    </source>
</evidence>
<evidence type="ECO:0000256" key="1">
    <source>
        <dbReference type="ARBA" id="ARBA00022723"/>
    </source>
</evidence>
<evidence type="ECO:0000256" key="2">
    <source>
        <dbReference type="ARBA" id="ARBA00022771"/>
    </source>
</evidence>
<dbReference type="FunFam" id="3.30.40.10:FF:000226">
    <property type="entry name" value="E3 ubiquitin ligase BIG BROTHER"/>
    <property type="match status" value="1"/>
</dbReference>
<dbReference type="SUPFAM" id="SSF57850">
    <property type="entry name" value="RING/U-box"/>
    <property type="match status" value="1"/>
</dbReference>
<keyword evidence="2 4" id="KW-0863">Zinc-finger</keyword>
<feature type="region of interest" description="Disordered" evidence="5">
    <location>
        <begin position="123"/>
        <end position="160"/>
    </location>
</feature>
<dbReference type="EMBL" id="CM008049">
    <property type="protein sequence ID" value="PAN26080.1"/>
    <property type="molecule type" value="Genomic_DNA"/>
</dbReference>
<dbReference type="Gramene" id="PAN26080">
    <property type="protein sequence ID" value="PAN26080"/>
    <property type="gene ID" value="PAHAL_4G345800"/>
</dbReference>
<gene>
    <name evidence="7" type="ORF">PAHAL_4G345800</name>
</gene>
<feature type="domain" description="RING-type" evidence="6">
    <location>
        <begin position="207"/>
        <end position="248"/>
    </location>
</feature>
<dbReference type="GO" id="GO:0046621">
    <property type="term" value="P:negative regulation of organ growth"/>
    <property type="evidence" value="ECO:0007669"/>
    <property type="project" value="InterPro"/>
</dbReference>
<keyword evidence="3" id="KW-0862">Zinc</keyword>
<dbReference type="Proteomes" id="UP000243499">
    <property type="component" value="Chromosome 4"/>
</dbReference>
<dbReference type="GO" id="GO:0031624">
    <property type="term" value="F:ubiquitin conjugating enzyme binding"/>
    <property type="evidence" value="ECO:0007669"/>
    <property type="project" value="TreeGrafter"/>
</dbReference>
<dbReference type="CDD" id="cd16454">
    <property type="entry name" value="RING-H2_PA-TM-RING"/>
    <property type="match status" value="1"/>
</dbReference>
<evidence type="ECO:0000259" key="6">
    <source>
        <dbReference type="PROSITE" id="PS50089"/>
    </source>
</evidence>
<dbReference type="PROSITE" id="PS50089">
    <property type="entry name" value="ZF_RING_2"/>
    <property type="match status" value="1"/>
</dbReference>
<feature type="compositionally biased region" description="Acidic residues" evidence="5">
    <location>
        <begin position="144"/>
        <end position="158"/>
    </location>
</feature>
<dbReference type="InterPro" id="IPR033276">
    <property type="entry name" value="BB"/>
</dbReference>
<dbReference type="GO" id="GO:0016567">
    <property type="term" value="P:protein ubiquitination"/>
    <property type="evidence" value="ECO:0007669"/>
    <property type="project" value="InterPro"/>
</dbReference>
<dbReference type="InterPro" id="IPR011016">
    <property type="entry name" value="Znf_RING-CH"/>
</dbReference>
<dbReference type="InterPro" id="IPR001841">
    <property type="entry name" value="Znf_RING"/>
</dbReference>
<dbReference type="GO" id="GO:0008270">
    <property type="term" value="F:zinc ion binding"/>
    <property type="evidence" value="ECO:0007669"/>
    <property type="project" value="UniProtKB-KW"/>
</dbReference>
<dbReference type="PANTHER" id="PTHR46400">
    <property type="entry name" value="RING/U-BOX SUPERFAMILY PROTEIN"/>
    <property type="match status" value="1"/>
</dbReference>
<dbReference type="GO" id="GO:0004842">
    <property type="term" value="F:ubiquitin-protein transferase activity"/>
    <property type="evidence" value="ECO:0007669"/>
    <property type="project" value="InterPro"/>
</dbReference>
<feature type="region of interest" description="Disordered" evidence="5">
    <location>
        <begin position="53"/>
        <end position="102"/>
    </location>
</feature>
<reference evidence="7" key="1">
    <citation type="submission" date="2018-04" db="EMBL/GenBank/DDBJ databases">
        <title>WGS assembly of Panicum hallii.</title>
        <authorList>
            <person name="Lovell J."/>
            <person name="Jenkins J."/>
            <person name="Lowry D."/>
            <person name="Mamidi S."/>
            <person name="Sreedasyam A."/>
            <person name="Weng X."/>
            <person name="Barry K."/>
            <person name="Bonette J."/>
            <person name="Campitelli B."/>
            <person name="Daum C."/>
            <person name="Gordon S."/>
            <person name="Gould B."/>
            <person name="Lipzen A."/>
            <person name="Macqueen A."/>
            <person name="Palacio-Mejia J."/>
            <person name="Plott C."/>
            <person name="Shakirov E."/>
            <person name="Shu S."/>
            <person name="Yoshinaga Y."/>
            <person name="Zane M."/>
            <person name="Rokhsar D."/>
            <person name="Grimwood J."/>
            <person name="Schmutz J."/>
            <person name="Juenger T."/>
        </authorList>
    </citation>
    <scope>NUCLEOTIDE SEQUENCE [LARGE SCALE GENOMIC DNA]</scope>
    <source>
        <strain evidence="7">FIL2</strain>
    </source>
</reference>
<dbReference type="Pfam" id="PF13639">
    <property type="entry name" value="zf-RING_2"/>
    <property type="match status" value="1"/>
</dbReference>
<name>A0A2S3HM96_9POAL</name>
<organism evidence="7">
    <name type="scientific">Panicum hallii</name>
    <dbReference type="NCBI Taxonomy" id="206008"/>
    <lineage>
        <taxon>Eukaryota</taxon>
        <taxon>Viridiplantae</taxon>
        <taxon>Streptophyta</taxon>
        <taxon>Embryophyta</taxon>
        <taxon>Tracheophyta</taxon>
        <taxon>Spermatophyta</taxon>
        <taxon>Magnoliopsida</taxon>
        <taxon>Liliopsida</taxon>
        <taxon>Poales</taxon>
        <taxon>Poaceae</taxon>
        <taxon>PACMAD clade</taxon>
        <taxon>Panicoideae</taxon>
        <taxon>Panicodae</taxon>
        <taxon>Paniceae</taxon>
        <taxon>Panicinae</taxon>
        <taxon>Panicum</taxon>
        <taxon>Panicum sect. Panicum</taxon>
    </lineage>
</organism>
<evidence type="ECO:0000256" key="3">
    <source>
        <dbReference type="ARBA" id="ARBA00022833"/>
    </source>
</evidence>
<evidence type="ECO:0000313" key="7">
    <source>
        <dbReference type="EMBL" id="PAN26080.1"/>
    </source>
</evidence>
<dbReference type="PANTHER" id="PTHR46400:SF9">
    <property type="entry name" value="E3 LIGASE"/>
    <property type="match status" value="1"/>
</dbReference>
<feature type="compositionally biased region" description="Polar residues" evidence="5">
    <location>
        <begin position="60"/>
        <end position="79"/>
    </location>
</feature>
<dbReference type="InterPro" id="IPR013083">
    <property type="entry name" value="Znf_RING/FYVE/PHD"/>
</dbReference>
<protein>
    <recommendedName>
        <fullName evidence="6">RING-type domain-containing protein</fullName>
    </recommendedName>
</protein>
<proteinExistence type="predicted"/>
<accession>A0A2S3HM96</accession>
<dbReference type="Gene3D" id="3.30.40.10">
    <property type="entry name" value="Zinc/RING finger domain, C3HC4 (zinc finger)"/>
    <property type="match status" value="1"/>
</dbReference>
<evidence type="ECO:0000256" key="5">
    <source>
        <dbReference type="SAM" id="MobiDB-lite"/>
    </source>
</evidence>
<dbReference type="SMART" id="SM00184">
    <property type="entry name" value="RING"/>
    <property type="match status" value="1"/>
</dbReference>
<feature type="compositionally biased region" description="Low complexity" evidence="5">
    <location>
        <begin position="83"/>
        <end position="102"/>
    </location>
</feature>
<keyword evidence="1" id="KW-0479">Metal-binding</keyword>
<dbReference type="AlphaFoldDB" id="A0A2S3HM96"/>
<sequence length="255" mass="28432">MATVGQPGALRRITVHYANSPTRRIGDADLDDLDDDLLQFVLADLLPGQEGLHQSILEEASSNQNHMRGAPSENSQSQHYHGESSTAAAASATASGTSGTEEQIASDFEYAKRLQEMEDLSIEDDDISCVPSPSDSDDDHDHNDEEAERQDGNDDDPDNMTYEQRQALVEAVGTEDRGLPDELISYLQTWKYKASGFFSRKTNHEDCPICLSTFRHRENMITLPCKHYYHAACVTKWLKVNKTCPVCKYEPFGPC</sequence>
<dbReference type="SMART" id="SM00744">
    <property type="entry name" value="RINGv"/>
    <property type="match status" value="1"/>
</dbReference>